<dbReference type="EMBL" id="QCZG01000003">
    <property type="protein sequence ID" value="PWA13073.1"/>
    <property type="molecule type" value="Genomic_DNA"/>
</dbReference>
<keyword evidence="4" id="KW-1185">Reference proteome</keyword>
<dbReference type="GO" id="GO:0006089">
    <property type="term" value="P:lactate metabolic process"/>
    <property type="evidence" value="ECO:0007669"/>
    <property type="project" value="UniProtKB-UniRule"/>
</dbReference>
<comment type="caution">
    <text evidence="3">The sequence shown here is derived from an EMBL/GenBank/DDBJ whole genome shotgun (WGS) entry which is preliminary data.</text>
</comment>
<dbReference type="GO" id="GO:0016491">
    <property type="term" value="F:oxidoreductase activity"/>
    <property type="evidence" value="ECO:0007669"/>
    <property type="project" value="UniProtKB-ARBA"/>
</dbReference>
<dbReference type="GO" id="GO:0005829">
    <property type="term" value="C:cytosol"/>
    <property type="evidence" value="ECO:0007669"/>
    <property type="project" value="TreeGrafter"/>
</dbReference>
<dbReference type="AlphaFoldDB" id="A0A2U1K7V1"/>
<proteinExistence type="inferred from homology"/>
<reference evidence="3 4" key="1">
    <citation type="submission" date="2018-04" db="EMBL/GenBank/DDBJ databases">
        <title>Camelliibacillus theae gen. nov., sp. nov., isolated from Pu'er tea.</title>
        <authorList>
            <person name="Niu L."/>
        </authorList>
    </citation>
    <scope>NUCLEOTIDE SEQUENCE [LARGE SCALE GENOMIC DNA]</scope>
    <source>
        <strain evidence="3 4">T8</strain>
    </source>
</reference>
<evidence type="ECO:0000313" key="3">
    <source>
        <dbReference type="EMBL" id="PWA13073.1"/>
    </source>
</evidence>
<dbReference type="InterPro" id="IPR022822">
    <property type="entry name" value="LutA"/>
</dbReference>
<dbReference type="OrthoDB" id="9770306at2"/>
<dbReference type="RefSeq" id="WP_116553359.1">
    <property type="nucleotide sequence ID" value="NZ_QCZG01000003.1"/>
</dbReference>
<gene>
    <name evidence="1" type="primary">lutA</name>
    <name evidence="3" type="ORF">DCC39_02795</name>
</gene>
<comment type="function">
    <text evidence="1">Is involved in L-lactate degradation and allows cells to grow with lactate as the sole carbon source.</text>
</comment>
<feature type="domain" description="Cysteine-rich" evidence="2">
    <location>
        <begin position="132"/>
        <end position="215"/>
    </location>
</feature>
<dbReference type="InterPro" id="IPR004017">
    <property type="entry name" value="Cys_rich_dom"/>
</dbReference>
<evidence type="ECO:0000313" key="4">
    <source>
        <dbReference type="Proteomes" id="UP000245998"/>
    </source>
</evidence>
<evidence type="ECO:0000256" key="1">
    <source>
        <dbReference type="HAMAP-Rule" id="MF_02105"/>
    </source>
</evidence>
<feature type="domain" description="Cysteine-rich" evidence="2">
    <location>
        <begin position="3"/>
        <end position="83"/>
    </location>
</feature>
<organism evidence="3 4">
    <name type="scientific">Pueribacillus theae</name>
    <dbReference type="NCBI Taxonomy" id="2171751"/>
    <lineage>
        <taxon>Bacteria</taxon>
        <taxon>Bacillati</taxon>
        <taxon>Bacillota</taxon>
        <taxon>Bacilli</taxon>
        <taxon>Bacillales</taxon>
        <taxon>Bacillaceae</taxon>
        <taxon>Pueribacillus</taxon>
    </lineage>
</organism>
<dbReference type="Pfam" id="PF02754">
    <property type="entry name" value="CCG"/>
    <property type="match status" value="2"/>
</dbReference>
<sequence length="247" mass="27329">MKVSLFVTCLSDIFYPEAGKHTVELLEKLGCEVDFPEQQTCCGQPAFNSGYHKEAKAAAKHLIEAFENADYVVTPSGSCAGMVHEYKKLLRDEPDWREKAERLIAKTYELTQFIVNVLKVEDVHAVLPAKATYHTSCHMTRLLKVGDAPFRLLNNVKGLELKPLPHNYDCCGFGGTFAVKMTPISEEMVDAKVKHIEETGAEVLIGADCGCLMNIGGRLTRKGSPIRVKHIAEVLNSGVKKHADENL</sequence>
<accession>A0A2U1K7V1</accession>
<dbReference type="PANTHER" id="PTHR30296">
    <property type="entry name" value="UNCHARACTERIZED PROTEIN YKGE"/>
    <property type="match status" value="1"/>
</dbReference>
<comment type="similarity">
    <text evidence="1">Belongs to the LutA/YkgE family.</text>
</comment>
<dbReference type="PANTHER" id="PTHR30296:SF0">
    <property type="entry name" value="LACTATE UTILIZATION PROTEIN A"/>
    <property type="match status" value="1"/>
</dbReference>
<protein>
    <recommendedName>
        <fullName evidence="1">Lactate utilization protein A</fullName>
    </recommendedName>
</protein>
<dbReference type="Proteomes" id="UP000245998">
    <property type="component" value="Unassembled WGS sequence"/>
</dbReference>
<dbReference type="HAMAP" id="MF_02105">
    <property type="entry name" value="LutA"/>
    <property type="match status" value="1"/>
</dbReference>
<evidence type="ECO:0000259" key="2">
    <source>
        <dbReference type="Pfam" id="PF02754"/>
    </source>
</evidence>
<name>A0A2U1K7V1_9BACI</name>